<evidence type="ECO:0000313" key="1">
    <source>
        <dbReference type="EMBL" id="SFH30410.1"/>
    </source>
</evidence>
<reference evidence="2" key="1">
    <citation type="submission" date="2016-10" db="EMBL/GenBank/DDBJ databases">
        <authorList>
            <person name="Varghese N."/>
            <person name="Submissions S."/>
        </authorList>
    </citation>
    <scope>NUCLEOTIDE SEQUENCE [LARGE SCALE GENOMIC DNA]</scope>
    <source>
        <strain evidence="2">LP51</strain>
    </source>
</reference>
<accession>A0A1I2YY72</accession>
<organism evidence="1 2">
    <name type="scientific">Pontibacter chinhatensis</name>
    <dbReference type="NCBI Taxonomy" id="1436961"/>
    <lineage>
        <taxon>Bacteria</taxon>
        <taxon>Pseudomonadati</taxon>
        <taxon>Bacteroidota</taxon>
        <taxon>Cytophagia</taxon>
        <taxon>Cytophagales</taxon>
        <taxon>Hymenobacteraceae</taxon>
        <taxon>Pontibacter</taxon>
    </lineage>
</organism>
<dbReference type="AlphaFoldDB" id="A0A1I2YY72"/>
<dbReference type="Pfam" id="PF24716">
    <property type="entry name" value="WapI"/>
    <property type="match status" value="1"/>
</dbReference>
<dbReference type="EMBL" id="FOOT01000010">
    <property type="protein sequence ID" value="SFH30410.1"/>
    <property type="molecule type" value="Genomic_DNA"/>
</dbReference>
<keyword evidence="2" id="KW-1185">Reference proteome</keyword>
<evidence type="ECO:0000313" key="2">
    <source>
        <dbReference type="Proteomes" id="UP000198724"/>
    </source>
</evidence>
<dbReference type="Proteomes" id="UP000198724">
    <property type="component" value="Unassembled WGS sequence"/>
</dbReference>
<name>A0A1I2YY72_9BACT</name>
<proteinExistence type="predicted"/>
<dbReference type="STRING" id="1436961.SAMN05421739_11077"/>
<protein>
    <submittedName>
        <fullName evidence="1">Uncharacterized protein</fullName>
    </submittedName>
</protein>
<sequence>MIGELSQFQKDLSKLYDTLKYSFMFVSIEDNVELRFTPNATGQIEIKGYVRNSDYTASVDFTIETDQSYLPSTIKQVKEVLTAVESKN</sequence>
<dbReference type="InterPro" id="IPR056510">
    <property type="entry name" value="WapI"/>
</dbReference>
<gene>
    <name evidence="1" type="ORF">SAMN05421739_11077</name>
</gene>